<dbReference type="EMBL" id="JBHTJV010000011">
    <property type="protein sequence ID" value="MFD0917307.1"/>
    <property type="molecule type" value="Genomic_DNA"/>
</dbReference>
<feature type="signal peptide" evidence="1">
    <location>
        <begin position="1"/>
        <end position="22"/>
    </location>
</feature>
<evidence type="ECO:0000313" key="2">
    <source>
        <dbReference type="EMBL" id="MFD0917307.1"/>
    </source>
</evidence>
<dbReference type="Proteomes" id="UP001597101">
    <property type="component" value="Unassembled WGS sequence"/>
</dbReference>
<keyword evidence="3" id="KW-1185">Reference proteome</keyword>
<organism evidence="2 3">
    <name type="scientific">Pseudahrensia aquimaris</name>
    <dbReference type="NCBI Taxonomy" id="744461"/>
    <lineage>
        <taxon>Bacteria</taxon>
        <taxon>Pseudomonadati</taxon>
        <taxon>Pseudomonadota</taxon>
        <taxon>Alphaproteobacteria</taxon>
        <taxon>Hyphomicrobiales</taxon>
        <taxon>Ahrensiaceae</taxon>
        <taxon>Pseudahrensia</taxon>
    </lineage>
</organism>
<accession>A0ABW3FMD3</accession>
<comment type="caution">
    <text evidence="2">The sequence shown here is derived from an EMBL/GenBank/DDBJ whole genome shotgun (WGS) entry which is preliminary data.</text>
</comment>
<evidence type="ECO:0000313" key="3">
    <source>
        <dbReference type="Proteomes" id="UP001597101"/>
    </source>
</evidence>
<keyword evidence="1" id="KW-0732">Signal</keyword>
<gene>
    <name evidence="2" type="ORF">ACFQ14_12900</name>
</gene>
<sequence>MKAQARNIAVAACLLLSAKAFATPTVTADEMDDLDMLRAVICAAEGPTCHQVPEKLSPQQLRDAFDFADRQAVLTFLSKLKSAATPNIKSLSGETTAWLTKNQLVNLTPAAKNDGAAPDTPTVLTADKIINEFGLRLVICAAGGPACDGDMGNGSKEALEMLGLKTAKQAYDLLKQIDRGLVRKLTQQVLYDEEVSWLNQQGFDLGSLMGFSRAEVSARKFRVFAVRCWGPYISATSALEDVFLDPEIVVGVDYGSDGRPVLNWVTLPHPPTCDHEAVPVGDYQIDLGADNDGDVLHFISPDRSFRILLSGFESKKFSSFTIERADGQGVVQTSNKNWFGAVPDPVNNGGEIAERKLIRRSQ</sequence>
<reference evidence="3" key="1">
    <citation type="journal article" date="2019" name="Int. J. Syst. Evol. Microbiol.">
        <title>The Global Catalogue of Microorganisms (GCM) 10K type strain sequencing project: providing services to taxonomists for standard genome sequencing and annotation.</title>
        <authorList>
            <consortium name="The Broad Institute Genomics Platform"/>
            <consortium name="The Broad Institute Genome Sequencing Center for Infectious Disease"/>
            <person name="Wu L."/>
            <person name="Ma J."/>
        </authorList>
    </citation>
    <scope>NUCLEOTIDE SEQUENCE [LARGE SCALE GENOMIC DNA]</scope>
    <source>
        <strain evidence="3">CCUG 60023</strain>
    </source>
</reference>
<dbReference type="RefSeq" id="WP_377213170.1">
    <property type="nucleotide sequence ID" value="NZ_JBHTJV010000011.1"/>
</dbReference>
<evidence type="ECO:0000256" key="1">
    <source>
        <dbReference type="SAM" id="SignalP"/>
    </source>
</evidence>
<name>A0ABW3FMD3_9HYPH</name>
<feature type="chain" id="PRO_5046322150" evidence="1">
    <location>
        <begin position="23"/>
        <end position="362"/>
    </location>
</feature>
<proteinExistence type="predicted"/>
<protein>
    <submittedName>
        <fullName evidence="2">Uncharacterized protein</fullName>
    </submittedName>
</protein>